<feature type="domain" description="Enoyl reductase (ER)" evidence="6">
    <location>
        <begin position="10"/>
        <end position="323"/>
    </location>
</feature>
<evidence type="ECO:0000256" key="3">
    <source>
        <dbReference type="ARBA" id="ARBA00022723"/>
    </source>
</evidence>
<organism evidence="7 8">
    <name type="scientific">Halogeometricum borinquense</name>
    <dbReference type="NCBI Taxonomy" id="60847"/>
    <lineage>
        <taxon>Archaea</taxon>
        <taxon>Methanobacteriati</taxon>
        <taxon>Methanobacteriota</taxon>
        <taxon>Stenosarchaea group</taxon>
        <taxon>Halobacteria</taxon>
        <taxon>Halobacteriales</taxon>
        <taxon>Haloferacaceae</taxon>
        <taxon>Halogeometricum</taxon>
    </lineage>
</organism>
<dbReference type="InterPro" id="IPR013149">
    <property type="entry name" value="ADH-like_C"/>
</dbReference>
<dbReference type="InterPro" id="IPR036291">
    <property type="entry name" value="NAD(P)-bd_dom_sf"/>
</dbReference>
<dbReference type="Gene3D" id="3.90.180.10">
    <property type="entry name" value="Medium-chain alcohol dehydrogenases, catalytic domain"/>
    <property type="match status" value="2"/>
</dbReference>
<comment type="similarity">
    <text evidence="2">Belongs to the zinc-containing alcohol dehydrogenase family.</text>
</comment>
<evidence type="ECO:0000256" key="5">
    <source>
        <dbReference type="ARBA" id="ARBA00023002"/>
    </source>
</evidence>
<dbReference type="Pfam" id="PF00107">
    <property type="entry name" value="ADH_zinc_N"/>
    <property type="match status" value="1"/>
</dbReference>
<dbReference type="GO" id="GO:0016491">
    <property type="term" value="F:oxidoreductase activity"/>
    <property type="evidence" value="ECO:0007669"/>
    <property type="project" value="UniProtKB-KW"/>
</dbReference>
<evidence type="ECO:0000256" key="2">
    <source>
        <dbReference type="ARBA" id="ARBA00008072"/>
    </source>
</evidence>
<dbReference type="Proteomes" id="UP000294028">
    <property type="component" value="Unassembled WGS sequence"/>
</dbReference>
<evidence type="ECO:0000313" key="8">
    <source>
        <dbReference type="Proteomes" id="UP000294028"/>
    </source>
</evidence>
<evidence type="ECO:0000259" key="6">
    <source>
        <dbReference type="SMART" id="SM00829"/>
    </source>
</evidence>
<comment type="cofactor">
    <cofactor evidence="1">
        <name>Zn(2+)</name>
        <dbReference type="ChEBI" id="CHEBI:29105"/>
    </cofactor>
</comment>
<dbReference type="SUPFAM" id="SSF50129">
    <property type="entry name" value="GroES-like"/>
    <property type="match status" value="1"/>
</dbReference>
<protein>
    <submittedName>
        <fullName evidence="7">Zinc-binding alcohol dehydrogenase</fullName>
    </submittedName>
</protein>
<dbReference type="SUPFAM" id="SSF51735">
    <property type="entry name" value="NAD(P)-binding Rossmann-fold domains"/>
    <property type="match status" value="1"/>
</dbReference>
<dbReference type="AlphaFoldDB" id="A0A482TKH8"/>
<reference evidence="7 8" key="1">
    <citation type="submission" date="2018-12" db="EMBL/GenBank/DDBJ databases">
        <title>Genome analysis provides insights into bioremediation potentialities of Halogeometricum borinquense strain N11.</title>
        <authorList>
            <person name="Najjari A."/>
            <person name="Youssef N."/>
            <person name="Fhoula I."/>
            <person name="Ben Dhia O."/>
            <person name="Mahjoubi M."/>
            <person name="Ouzari H.I."/>
            <person name="Cherif A."/>
        </authorList>
    </citation>
    <scope>NUCLEOTIDE SEQUENCE [LARGE SCALE GENOMIC DNA]</scope>
    <source>
        <strain evidence="7 8">N11</strain>
    </source>
</reference>
<comment type="caution">
    <text evidence="7">The sequence shown here is derived from an EMBL/GenBank/DDBJ whole genome shotgun (WGS) entry which is preliminary data.</text>
</comment>
<sequence length="332" mass="36301">MERNERIEFTAPNTVEIVQRPTPTPGDSEILIETDQSLISSGTETAILTGEFADGTVWDSLYDYPLSPGYCNVGTVIETGNDINDELMGCRVASRTTHVRYAAVDRDKCVLVPETIPTQEAVFLELGKLGLHSLRRGGVELGHATGVFGLGLVGQLLVRLCDAAGAQPIVAFQTSDARREYLPSEPQIVGVDPRDDWEATVEEQTDGRGLDVVFEATGNGDAIEPQLHALREEGRLVIVGSPTEPTPLDLHAISRHSYDVVGAHVYHQPAEPGATNEWTVTRHAELFFNLVGDGVLNIEPLVSHLVSYEEAPSLYETLRTEKSRTMGMLLDW</sequence>
<dbReference type="PANTHER" id="PTHR43350:SF19">
    <property type="entry name" value="D-GULOSIDE 3-DEHYDROGENASE"/>
    <property type="match status" value="1"/>
</dbReference>
<dbReference type="EMBL" id="RZHH01000001">
    <property type="protein sequence ID" value="RYJ19484.1"/>
    <property type="molecule type" value="Genomic_DNA"/>
</dbReference>
<dbReference type="GO" id="GO:0046872">
    <property type="term" value="F:metal ion binding"/>
    <property type="evidence" value="ECO:0007669"/>
    <property type="project" value="UniProtKB-KW"/>
</dbReference>
<gene>
    <name evidence="7" type="ORF">ELS19_00305</name>
</gene>
<dbReference type="SMART" id="SM00829">
    <property type="entry name" value="PKS_ER"/>
    <property type="match status" value="1"/>
</dbReference>
<evidence type="ECO:0000256" key="1">
    <source>
        <dbReference type="ARBA" id="ARBA00001947"/>
    </source>
</evidence>
<accession>A0A482TKH8</accession>
<keyword evidence="4" id="KW-0862">Zinc</keyword>
<evidence type="ECO:0000256" key="4">
    <source>
        <dbReference type="ARBA" id="ARBA00022833"/>
    </source>
</evidence>
<proteinExistence type="inferred from homology"/>
<evidence type="ECO:0000313" key="7">
    <source>
        <dbReference type="EMBL" id="RYJ19484.1"/>
    </source>
</evidence>
<name>A0A482TKH8_9EURY</name>
<keyword evidence="5" id="KW-0560">Oxidoreductase</keyword>
<keyword evidence="3" id="KW-0479">Metal-binding</keyword>
<dbReference type="Gene3D" id="3.40.50.720">
    <property type="entry name" value="NAD(P)-binding Rossmann-like Domain"/>
    <property type="match status" value="1"/>
</dbReference>
<dbReference type="PANTHER" id="PTHR43350">
    <property type="entry name" value="NAD-DEPENDENT ALCOHOL DEHYDROGENASE"/>
    <property type="match status" value="1"/>
</dbReference>
<dbReference type="CDD" id="cd08255">
    <property type="entry name" value="2-desacetyl-2-hydroxyethyl_bacteriochlorophyllide_like"/>
    <property type="match status" value="1"/>
</dbReference>
<dbReference type="InterPro" id="IPR020843">
    <property type="entry name" value="ER"/>
</dbReference>
<dbReference type="RefSeq" id="WP_129783011.1">
    <property type="nucleotide sequence ID" value="NZ_RZHH01000001.1"/>
</dbReference>
<dbReference type="InterPro" id="IPR011032">
    <property type="entry name" value="GroES-like_sf"/>
</dbReference>